<dbReference type="Proteomes" id="UP000264702">
    <property type="component" value="Unassembled WGS sequence"/>
</dbReference>
<reference evidence="1 2" key="1">
    <citation type="submission" date="2018-08" db="EMBL/GenBank/DDBJ databases">
        <title>Acidipila sp. 4G-K13, an acidobacterium isolated from forest soil.</title>
        <authorList>
            <person name="Gao Z.-H."/>
            <person name="Qiu L.-H."/>
        </authorList>
    </citation>
    <scope>NUCLEOTIDE SEQUENCE [LARGE SCALE GENOMIC DNA]</scope>
    <source>
        <strain evidence="1 2">4G-K13</strain>
    </source>
</reference>
<protein>
    <recommendedName>
        <fullName evidence="3">Alpha-galactosidase</fullName>
    </recommendedName>
</protein>
<dbReference type="SUPFAM" id="SSF51445">
    <property type="entry name" value="(Trans)glycosidases"/>
    <property type="match status" value="1"/>
</dbReference>
<gene>
    <name evidence="1" type="ORF">D0Y96_14490</name>
</gene>
<organism evidence="1 2">
    <name type="scientific">Paracidobacterium acidisoli</name>
    <dbReference type="NCBI Taxonomy" id="2303751"/>
    <lineage>
        <taxon>Bacteria</taxon>
        <taxon>Pseudomonadati</taxon>
        <taxon>Acidobacteriota</taxon>
        <taxon>Terriglobia</taxon>
        <taxon>Terriglobales</taxon>
        <taxon>Acidobacteriaceae</taxon>
        <taxon>Paracidobacterium</taxon>
    </lineage>
</organism>
<comment type="caution">
    <text evidence="1">The sequence shown here is derived from an EMBL/GenBank/DDBJ whole genome shotgun (WGS) entry which is preliminary data.</text>
</comment>
<keyword evidence="2" id="KW-1185">Reference proteome</keyword>
<dbReference type="EMBL" id="QVQT01000005">
    <property type="protein sequence ID" value="RFU15664.1"/>
    <property type="molecule type" value="Genomic_DNA"/>
</dbReference>
<dbReference type="RefSeq" id="WP_117301253.1">
    <property type="nucleotide sequence ID" value="NZ_QVQT02000005.1"/>
</dbReference>
<dbReference type="InterPro" id="IPR006311">
    <property type="entry name" value="TAT_signal"/>
</dbReference>
<evidence type="ECO:0000313" key="1">
    <source>
        <dbReference type="EMBL" id="RFU15664.1"/>
    </source>
</evidence>
<dbReference type="PROSITE" id="PS51318">
    <property type="entry name" value="TAT"/>
    <property type="match status" value="1"/>
</dbReference>
<proteinExistence type="predicted"/>
<dbReference type="InterPro" id="IPR017853">
    <property type="entry name" value="GH"/>
</dbReference>
<sequence>MSSPLFSSRRDVLRGLGLAACGAGVSLAAPGEAFSQTASSFIRILRQPDLVTAISETEERLRMERAGAAWRSGDVTVTCDESAKDLTVSVSAAASALRHVHLRWKAALRHDLRVLGDAWERSYGELGWREMVPERPMPWYFLSFDGRSTHGYGVKTGGGALAFWQCDGEGISLWLDVRNGGSGVALNGRTVQAASVVTREGHAEESSFEAARAFCRVMSPEPRRMAQAVYGSNDWYYAYGNSSAEDILRSARLMAELAPASGPRPFAIADDGWQNHERFPDMAALASSIRSAGARAGLWVRPLRAVGEANANLLLPAARFGRENNPATAAPAYDPTIAEAREKALDAVREAVRWKYELVKHDFTTWELLGQWGNEMGASPTLPGWSFHDRTQTNAEIIRGLYRAIREAAGEETILTGCNVVGHLSAGLFEMQRTGDDVSGKLWERTRRMGVNTLAFRLPQHGSFFMLDADCVPITGAIPWTLTRQWLEAVAASGTALLVSAAADATGAEQKQAIRDAFRLAAENANATPQDWLLTHTPETWAEGTGRKRQYAWLEDGGADPFRV</sequence>
<dbReference type="Gene3D" id="3.20.20.70">
    <property type="entry name" value="Aldolase class I"/>
    <property type="match status" value="1"/>
</dbReference>
<evidence type="ECO:0000313" key="2">
    <source>
        <dbReference type="Proteomes" id="UP000264702"/>
    </source>
</evidence>
<accession>A0A372IL87</accession>
<dbReference type="OrthoDB" id="9758822at2"/>
<dbReference type="InterPro" id="IPR013785">
    <property type="entry name" value="Aldolase_TIM"/>
</dbReference>
<dbReference type="AlphaFoldDB" id="A0A372IL87"/>
<evidence type="ECO:0008006" key="3">
    <source>
        <dbReference type="Google" id="ProtNLM"/>
    </source>
</evidence>
<name>A0A372IL87_9BACT</name>